<dbReference type="Pfam" id="PF20102">
    <property type="entry name" value="DUF6492"/>
    <property type="match status" value="1"/>
</dbReference>
<protein>
    <recommendedName>
        <fullName evidence="3">Glycosyl transferase</fullName>
    </recommendedName>
</protein>
<evidence type="ECO:0008006" key="3">
    <source>
        <dbReference type="Google" id="ProtNLM"/>
    </source>
</evidence>
<evidence type="ECO:0000313" key="1">
    <source>
        <dbReference type="EMBL" id="ANI98855.1"/>
    </source>
</evidence>
<dbReference type="OrthoDB" id="5419196at2"/>
<gene>
    <name evidence="1" type="ORF">A8O14_01330</name>
</gene>
<dbReference type="STRING" id="1743168.A8O14_01330"/>
<keyword evidence="2" id="KW-1185">Reference proteome</keyword>
<dbReference type="KEGG" id="pwu:A8O14_01330"/>
<proteinExistence type="predicted"/>
<name>A0A191UD81_9BURK</name>
<dbReference type="RefSeq" id="WP_068947862.1">
    <property type="nucleotide sequence ID" value="NZ_CP015922.1"/>
</dbReference>
<dbReference type="EMBL" id="CP015922">
    <property type="protein sequence ID" value="ANI98855.1"/>
    <property type="molecule type" value="Genomic_DNA"/>
</dbReference>
<reference evidence="2" key="1">
    <citation type="submission" date="2016-05" db="EMBL/GenBank/DDBJ databases">
        <title>Polynucleobacter sp. QLW-P1FAT50C-4 genome.</title>
        <authorList>
            <person name="Hahn M.W."/>
        </authorList>
    </citation>
    <scope>NUCLEOTIDE SEQUENCE [LARGE SCALE GENOMIC DNA]</scope>
    <source>
        <strain evidence="2">QLW-P1FAT50C-4</strain>
    </source>
</reference>
<dbReference type="InterPro" id="IPR045499">
    <property type="entry name" value="DUF6492"/>
</dbReference>
<dbReference type="Proteomes" id="UP000078463">
    <property type="component" value="Chromosome"/>
</dbReference>
<sequence>MKDFVLYCKSYARDFLRLKRLLESINQFNSDRLDFYISTPKADKNLLEESLGKNGYIWIADEEIVAANPHADLEKYKAMPGSLSQQIIKSEFWRLGFSENYLCLDSDSFFIRTFYKSDFLSSDGVPYTVLHQNKELFQLAADRGHEKVGRDLKLEAERVKALFHRKGPNFYCAPAPFIWSAKVWQSLAAEYLEPEGISLWDFISPDHPETLIYGETLQRYRAIPLIAIEPLFRTYHYDWQYFLMRRLGETEFKVAQNYLGIIYQSAWEAELNLGQSQKSLPSQLLKRIKRFGRYLQSFI</sequence>
<accession>A0A191UD81</accession>
<dbReference type="AlphaFoldDB" id="A0A191UD81"/>
<organism evidence="1 2">
    <name type="scientific">Polynucleobacter wuianus</name>
    <dbReference type="NCBI Taxonomy" id="1743168"/>
    <lineage>
        <taxon>Bacteria</taxon>
        <taxon>Pseudomonadati</taxon>
        <taxon>Pseudomonadota</taxon>
        <taxon>Betaproteobacteria</taxon>
        <taxon>Burkholderiales</taxon>
        <taxon>Burkholderiaceae</taxon>
        <taxon>Polynucleobacter</taxon>
    </lineage>
</organism>
<evidence type="ECO:0000313" key="2">
    <source>
        <dbReference type="Proteomes" id="UP000078463"/>
    </source>
</evidence>